<dbReference type="OrthoDB" id="9793186at2"/>
<dbReference type="GO" id="GO:0009245">
    <property type="term" value="P:lipid A biosynthetic process"/>
    <property type="evidence" value="ECO:0007669"/>
    <property type="project" value="InterPro"/>
</dbReference>
<dbReference type="SMART" id="SM01259">
    <property type="entry name" value="LAB_N"/>
    <property type="match status" value="2"/>
</dbReference>
<feature type="transmembrane region" description="Helical" evidence="1">
    <location>
        <begin position="61"/>
        <end position="78"/>
    </location>
</feature>
<sequence>MNEWVIYAIGFVAQILFSARSIMQWIVSEKNKRVLTPVLFWQLSLIASFALFLYGYLRNDFAIMLGQILTYFIYIRNMQLQDSWRSFPKALRWFLYLFPLIILIIGYNNQVYDRELLFQNENIPNWLLALGIVAQVVFTLRFIYQWFYSEKRKESSLPMGFWALSLLGSLLILTYAIIRKDPVLFLGHLLGIVLYSRNIIILKTQE</sequence>
<dbReference type="AlphaFoldDB" id="A0A2S9WSP8"/>
<dbReference type="RefSeq" id="WP_105982176.1">
    <property type="nucleotide sequence ID" value="NZ_MQUC01000003.1"/>
</dbReference>
<feature type="domain" description="Lipid A biosynthesis N-terminal" evidence="2">
    <location>
        <begin position="9"/>
        <end position="80"/>
    </location>
</feature>
<name>A0A2S9WSP8_9FLAO</name>
<feature type="transmembrane region" description="Helical" evidence="1">
    <location>
        <begin position="184"/>
        <end position="202"/>
    </location>
</feature>
<dbReference type="Proteomes" id="UP000239532">
    <property type="component" value="Unassembled WGS sequence"/>
</dbReference>
<dbReference type="Pfam" id="PF07578">
    <property type="entry name" value="LAB_N"/>
    <property type="match status" value="2"/>
</dbReference>
<evidence type="ECO:0000256" key="1">
    <source>
        <dbReference type="SAM" id="Phobius"/>
    </source>
</evidence>
<evidence type="ECO:0000259" key="2">
    <source>
        <dbReference type="SMART" id="SM01259"/>
    </source>
</evidence>
<accession>A0A2S9WSP8</accession>
<feature type="transmembrane region" description="Helical" evidence="1">
    <location>
        <begin position="6"/>
        <end position="27"/>
    </location>
</feature>
<feature type="transmembrane region" description="Helical" evidence="1">
    <location>
        <begin position="127"/>
        <end position="147"/>
    </location>
</feature>
<dbReference type="Gene3D" id="1.20.1280.290">
    <property type="match status" value="1"/>
</dbReference>
<feature type="transmembrane region" description="Helical" evidence="1">
    <location>
        <begin position="159"/>
        <end position="178"/>
    </location>
</feature>
<feature type="transmembrane region" description="Helical" evidence="1">
    <location>
        <begin position="90"/>
        <end position="107"/>
    </location>
</feature>
<keyword evidence="1" id="KW-0472">Membrane</keyword>
<feature type="domain" description="Lipid A biosynthesis N-terminal" evidence="2">
    <location>
        <begin position="130"/>
        <end position="201"/>
    </location>
</feature>
<dbReference type="GO" id="GO:0016746">
    <property type="term" value="F:acyltransferase activity"/>
    <property type="evidence" value="ECO:0007669"/>
    <property type="project" value="UniProtKB-KW"/>
</dbReference>
<dbReference type="EMBL" id="MQUC01000003">
    <property type="protein sequence ID" value="PRP66336.1"/>
    <property type="molecule type" value="Genomic_DNA"/>
</dbReference>
<protein>
    <submittedName>
        <fullName evidence="3">Lauroyl acyltransferase</fullName>
    </submittedName>
</protein>
<keyword evidence="3" id="KW-0012">Acyltransferase</keyword>
<evidence type="ECO:0000313" key="3">
    <source>
        <dbReference type="EMBL" id="PRP66336.1"/>
    </source>
</evidence>
<keyword evidence="1" id="KW-0812">Transmembrane</keyword>
<gene>
    <name evidence="3" type="ORF">BST86_04145</name>
</gene>
<evidence type="ECO:0000313" key="4">
    <source>
        <dbReference type="Proteomes" id="UP000239532"/>
    </source>
</evidence>
<keyword evidence="4" id="KW-1185">Reference proteome</keyword>
<feature type="transmembrane region" description="Helical" evidence="1">
    <location>
        <begin position="34"/>
        <end position="55"/>
    </location>
</feature>
<dbReference type="GO" id="GO:0016020">
    <property type="term" value="C:membrane"/>
    <property type="evidence" value="ECO:0007669"/>
    <property type="project" value="GOC"/>
</dbReference>
<keyword evidence="1" id="KW-1133">Transmembrane helix</keyword>
<comment type="caution">
    <text evidence="3">The sequence shown here is derived from an EMBL/GenBank/DDBJ whole genome shotgun (WGS) entry which is preliminary data.</text>
</comment>
<proteinExistence type="predicted"/>
<organism evidence="3 4">
    <name type="scientific">Nonlabens agnitus</name>
    <dbReference type="NCBI Taxonomy" id="870484"/>
    <lineage>
        <taxon>Bacteria</taxon>
        <taxon>Pseudomonadati</taxon>
        <taxon>Bacteroidota</taxon>
        <taxon>Flavobacteriia</taxon>
        <taxon>Flavobacteriales</taxon>
        <taxon>Flavobacteriaceae</taxon>
        <taxon>Nonlabens</taxon>
    </lineage>
</organism>
<keyword evidence="3" id="KW-0808">Transferase</keyword>
<dbReference type="InterPro" id="IPR011499">
    <property type="entry name" value="Lipid_A_biosynth_N"/>
</dbReference>
<dbReference type="GO" id="GO:0008915">
    <property type="term" value="F:lipid-A-disaccharide synthase activity"/>
    <property type="evidence" value="ECO:0007669"/>
    <property type="project" value="InterPro"/>
</dbReference>
<reference evidence="3 4" key="1">
    <citation type="submission" date="2016-11" db="EMBL/GenBank/DDBJ databases">
        <title>Trade-off between light-utilization and light-protection in marine flavobacteria.</title>
        <authorList>
            <person name="Kumagai Y."/>
        </authorList>
    </citation>
    <scope>NUCLEOTIDE SEQUENCE [LARGE SCALE GENOMIC DNA]</scope>
    <source>
        <strain evidence="3 4">JCM 17109</strain>
    </source>
</reference>